<dbReference type="PANTHER" id="PTHR33076">
    <property type="entry name" value="NON-SPECIFIC LIPID-TRANSFER PROTEIN 2-RELATED"/>
    <property type="match status" value="1"/>
</dbReference>
<accession>A0AAW0M0J9</accession>
<evidence type="ECO:0000259" key="5">
    <source>
        <dbReference type="SMART" id="SM00499"/>
    </source>
</evidence>
<dbReference type="PRINTS" id="PR00382">
    <property type="entry name" value="LIPIDTRNSFER"/>
</dbReference>
<keyword evidence="4" id="KW-0732">Signal</keyword>
<dbReference type="EMBL" id="PKMF04000030">
    <property type="protein sequence ID" value="KAK7857062.1"/>
    <property type="molecule type" value="Genomic_DNA"/>
</dbReference>
<evidence type="ECO:0000313" key="8">
    <source>
        <dbReference type="Proteomes" id="UP000237347"/>
    </source>
</evidence>
<keyword evidence="3" id="KW-0813">Transport</keyword>
<comment type="similarity">
    <text evidence="1 3">Belongs to the plant LTP family.</text>
</comment>
<evidence type="ECO:0000256" key="4">
    <source>
        <dbReference type="SAM" id="SignalP"/>
    </source>
</evidence>
<comment type="function">
    <text evidence="3">Plant non-specific lipid-transfer proteins transfer phospholipids as well as galactolipids across membranes. May play a role in wax or cutin deposition in the cell walls of expanding epidermal cells and certain secretory tissues.</text>
</comment>
<proteinExistence type="inferred from homology"/>
<dbReference type="InterPro" id="IPR016140">
    <property type="entry name" value="Bifunc_inhib/LTP/seed_store"/>
</dbReference>
<evidence type="ECO:0000256" key="2">
    <source>
        <dbReference type="ARBA" id="ARBA00023157"/>
    </source>
</evidence>
<name>A0AAW0M0J9_QUESU</name>
<reference evidence="7 8" key="2">
    <citation type="journal article" date="2018" name="Sci. Data">
        <title>The draft genome sequence of cork oak.</title>
        <authorList>
            <person name="Ramos A.M."/>
            <person name="Usie A."/>
            <person name="Barbosa P."/>
            <person name="Barros P.M."/>
            <person name="Capote T."/>
            <person name="Chaves I."/>
            <person name="Simoes F."/>
            <person name="Abreu I."/>
            <person name="Carrasquinho I."/>
            <person name="Faro C."/>
            <person name="Guimaraes J.B."/>
            <person name="Mendonca D."/>
            <person name="Nobrega F."/>
            <person name="Rodrigues L."/>
            <person name="Saibo N.J.M."/>
            <person name="Varela M.C."/>
            <person name="Egas C."/>
            <person name="Matos J."/>
            <person name="Miguel C.M."/>
            <person name="Oliveira M.M."/>
            <person name="Ricardo C.P."/>
            <person name="Goncalves S."/>
        </authorList>
    </citation>
    <scope>NUCLEOTIDE SEQUENCE [LARGE SCALE GENOMIC DNA]</scope>
    <source>
        <strain evidence="8">cv. HL8</strain>
        <strain evidence="7">HL8</strain>
    </source>
</reference>
<protein>
    <recommendedName>
        <fullName evidence="3">Non-specific lipid-transfer protein</fullName>
    </recommendedName>
</protein>
<dbReference type="SMART" id="SM00499">
    <property type="entry name" value="AAI"/>
    <property type="match status" value="1"/>
</dbReference>
<feature type="signal peptide" evidence="4">
    <location>
        <begin position="1"/>
        <end position="29"/>
    </location>
</feature>
<reference evidence="7" key="1">
    <citation type="submission" date="2017-12" db="EMBL/GenBank/DDBJ databases">
        <authorList>
            <person name="Barbosa P."/>
            <person name="Usie A."/>
            <person name="Ramos A.M."/>
        </authorList>
    </citation>
    <scope>NUCLEOTIDE SEQUENCE</scope>
    <source>
        <strain evidence="7">HL8</strain>
        <tissue evidence="7">Leaves</tissue>
    </source>
</reference>
<evidence type="ECO:0000256" key="3">
    <source>
        <dbReference type="RuleBase" id="RU000628"/>
    </source>
</evidence>
<feature type="chain" id="PRO_5044716879" description="Non-specific lipid-transfer protein" evidence="4">
    <location>
        <begin position="30"/>
        <end position="127"/>
    </location>
</feature>
<dbReference type="Pfam" id="PF00234">
    <property type="entry name" value="Tryp_alpha_amyl"/>
    <property type="match status" value="1"/>
</dbReference>
<keyword evidence="3" id="KW-0446">Lipid-binding</keyword>
<dbReference type="InterPro" id="IPR000528">
    <property type="entry name" value="Plant_nsLTP"/>
</dbReference>
<dbReference type="AlphaFoldDB" id="A0AAW0M0J9"/>
<dbReference type="SUPFAM" id="SSF47699">
    <property type="entry name" value="Bifunctional inhibitor/lipid-transfer protein/seed storage 2S albumin"/>
    <property type="match status" value="1"/>
</dbReference>
<comment type="caution">
    <text evidence="7">The sequence shown here is derived from an EMBL/GenBank/DDBJ whole genome shotgun (WGS) entry which is preliminary data.</text>
</comment>
<dbReference type="Gene3D" id="1.10.110.10">
    <property type="entry name" value="Plant lipid-transfer and hydrophobic proteins"/>
    <property type="match status" value="1"/>
</dbReference>
<dbReference type="EMBL" id="PKMF04000066">
    <property type="protein sequence ID" value="KAK7853283.1"/>
    <property type="molecule type" value="Genomic_DNA"/>
</dbReference>
<dbReference type="Proteomes" id="UP000237347">
    <property type="component" value="Unassembled WGS sequence"/>
</dbReference>
<feature type="domain" description="Bifunctional inhibitor/plant lipid transfer protein/seed storage helical" evidence="5">
    <location>
        <begin position="33"/>
        <end position="117"/>
    </location>
</feature>
<dbReference type="CDD" id="cd01960">
    <property type="entry name" value="nsLTP1"/>
    <property type="match status" value="1"/>
</dbReference>
<dbReference type="InterPro" id="IPR036312">
    <property type="entry name" value="Bifun_inhib/LTP/seed_sf"/>
</dbReference>
<dbReference type="GO" id="GO:0008289">
    <property type="term" value="F:lipid binding"/>
    <property type="evidence" value="ECO:0007669"/>
    <property type="project" value="UniProtKB-KW"/>
</dbReference>
<dbReference type="GO" id="GO:0006869">
    <property type="term" value="P:lipid transport"/>
    <property type="evidence" value="ECO:0007669"/>
    <property type="project" value="InterPro"/>
</dbReference>
<organism evidence="7 8">
    <name type="scientific">Quercus suber</name>
    <name type="common">Cork oak</name>
    <dbReference type="NCBI Taxonomy" id="58331"/>
    <lineage>
        <taxon>Eukaryota</taxon>
        <taxon>Viridiplantae</taxon>
        <taxon>Streptophyta</taxon>
        <taxon>Embryophyta</taxon>
        <taxon>Tracheophyta</taxon>
        <taxon>Spermatophyta</taxon>
        <taxon>Magnoliopsida</taxon>
        <taxon>eudicotyledons</taxon>
        <taxon>Gunneridae</taxon>
        <taxon>Pentapetalae</taxon>
        <taxon>rosids</taxon>
        <taxon>fabids</taxon>
        <taxon>Fagales</taxon>
        <taxon>Fagaceae</taxon>
        <taxon>Quercus</taxon>
    </lineage>
</organism>
<sequence length="127" mass="12889">MKHPKVATNQPTAAVVLLLMLLLAPGSEATIACSDVVKYLRPCVSYLEKGTGKPPAACCSGVSGLASAASTSADKKAACECIKTAAQKINPNAQAAQTLPSDCGISLPFTVSPNVDCSKCLLPPLSS</sequence>
<evidence type="ECO:0000256" key="1">
    <source>
        <dbReference type="ARBA" id="ARBA00009748"/>
    </source>
</evidence>
<evidence type="ECO:0000313" key="6">
    <source>
        <dbReference type="EMBL" id="KAK7853283.1"/>
    </source>
</evidence>
<reference evidence="7" key="3">
    <citation type="submission" date="2023-07" db="EMBL/GenBank/DDBJ databases">
        <title>An improved reference 1 genome and first organelle genomes of Quercus suber.</title>
        <authorList>
            <consortium name="Genosuber Consortium"/>
            <person name="Usie A."/>
            <person name="Serra O."/>
            <person name="Barros P."/>
        </authorList>
    </citation>
    <scope>NUCLEOTIDE SEQUENCE</scope>
    <source>
        <strain evidence="7">HL8</strain>
        <tissue evidence="7">Leaves</tissue>
    </source>
</reference>
<keyword evidence="8" id="KW-1185">Reference proteome</keyword>
<evidence type="ECO:0000313" key="7">
    <source>
        <dbReference type="EMBL" id="KAK7857062.1"/>
    </source>
</evidence>
<keyword evidence="2" id="KW-1015">Disulfide bond</keyword>
<gene>
    <name evidence="7" type="primary">LTP8_0</name>
    <name evidence="6" type="synonym">LTP8_1</name>
    <name evidence="7" type="ORF">CFP56_019771</name>
    <name evidence="6" type="ORF">CFP56_036079</name>
</gene>